<dbReference type="InterPro" id="IPR013780">
    <property type="entry name" value="Glyco_hydro_b"/>
</dbReference>
<dbReference type="CDD" id="cd11326">
    <property type="entry name" value="AmyAc_Glg_debranch"/>
    <property type="match status" value="1"/>
</dbReference>
<dbReference type="InterPro" id="IPR017853">
    <property type="entry name" value="GH"/>
</dbReference>
<dbReference type="SUPFAM" id="SSF81296">
    <property type="entry name" value="E set domains"/>
    <property type="match status" value="1"/>
</dbReference>
<evidence type="ECO:0000256" key="1">
    <source>
        <dbReference type="ARBA" id="ARBA00008061"/>
    </source>
</evidence>
<organism evidence="3">
    <name type="scientific">Scrofimicrobium appendicitidis</name>
    <dbReference type="NCBI Taxonomy" id="3079930"/>
    <lineage>
        <taxon>Bacteria</taxon>
        <taxon>Bacillati</taxon>
        <taxon>Actinomycetota</taxon>
        <taxon>Actinomycetes</taxon>
        <taxon>Actinomycetales</taxon>
        <taxon>Actinomycetaceae</taxon>
        <taxon>Scrofimicrobium</taxon>
    </lineage>
</organism>
<dbReference type="Gene3D" id="3.20.20.80">
    <property type="entry name" value="Glycosidases"/>
    <property type="match status" value="1"/>
</dbReference>
<dbReference type="KEGG" id="sapp:SAC06_03240"/>
<protein>
    <submittedName>
        <fullName evidence="3">Glycogen debranching protein GlgX</fullName>
    </submittedName>
</protein>
<dbReference type="Gene3D" id="2.60.40.10">
    <property type="entry name" value="Immunoglobulins"/>
    <property type="match status" value="1"/>
</dbReference>
<dbReference type="GO" id="GO:0005980">
    <property type="term" value="P:glycogen catabolic process"/>
    <property type="evidence" value="ECO:0007669"/>
    <property type="project" value="InterPro"/>
</dbReference>
<name>A0AAU7VAP2_9ACTO</name>
<dbReference type="InterPro" id="IPR011837">
    <property type="entry name" value="Glycogen_debranch_GlgX"/>
</dbReference>
<accession>A0AAU7VAP2</accession>
<dbReference type="SMART" id="SM00642">
    <property type="entry name" value="Aamy"/>
    <property type="match status" value="1"/>
</dbReference>
<dbReference type="RefSeq" id="WP_350259146.1">
    <property type="nucleotide sequence ID" value="NZ_CP138335.1"/>
</dbReference>
<feature type="domain" description="Glycosyl hydrolase family 13 catalytic" evidence="2">
    <location>
        <begin position="183"/>
        <end position="623"/>
    </location>
</feature>
<dbReference type="InterPro" id="IPR006047">
    <property type="entry name" value="GH13_cat_dom"/>
</dbReference>
<comment type="similarity">
    <text evidence="1">Belongs to the glycosyl hydrolase 13 family.</text>
</comment>
<dbReference type="Gene3D" id="2.60.40.1180">
    <property type="entry name" value="Golgi alpha-mannosidase II"/>
    <property type="match status" value="1"/>
</dbReference>
<dbReference type="GO" id="GO:0004135">
    <property type="term" value="F:amylo-alpha-1,6-glucosidase activity"/>
    <property type="evidence" value="ECO:0007669"/>
    <property type="project" value="InterPro"/>
</dbReference>
<dbReference type="NCBIfam" id="TIGR02100">
    <property type="entry name" value="glgX_debranch"/>
    <property type="match status" value="1"/>
</dbReference>
<dbReference type="CDD" id="cd02856">
    <property type="entry name" value="E_set_GDE_Isoamylase_N"/>
    <property type="match status" value="1"/>
</dbReference>
<dbReference type="InterPro" id="IPR044505">
    <property type="entry name" value="GlgX_Isoamylase_N_E_set"/>
</dbReference>
<dbReference type="SUPFAM" id="SSF51011">
    <property type="entry name" value="Glycosyl hydrolase domain"/>
    <property type="match status" value="1"/>
</dbReference>
<evidence type="ECO:0000259" key="2">
    <source>
        <dbReference type="SMART" id="SM00642"/>
    </source>
</evidence>
<dbReference type="InterPro" id="IPR013783">
    <property type="entry name" value="Ig-like_fold"/>
</dbReference>
<dbReference type="PANTHER" id="PTHR43002">
    <property type="entry name" value="GLYCOGEN DEBRANCHING ENZYME"/>
    <property type="match status" value="1"/>
</dbReference>
<sequence length="759" mass="84084">MLHSLSQAVLRPSPYLAPRDNPDPHRLGVYPNARGGLDIAVVAAHATGVDFCIFEGTGRGERERRWRLRGPVEGIWHGSIDGLFEGTAYGFRVFGPWDPDNGLYHNPAKLLLDPYGRGLAGEPDLSPALHAHQVDHELYPAAYPLAPSPLNSARHAPRSVVVGNHFEVVPGPRISWDETVIYETHVKGFTRNFPDLPEDLQGTYAGLAHPKVVQYLKDLGITTVELLPVHAKMDEPFLTDRGLTNYWGYSTLSFFAPEPSYATASARQRGPQAVIDEFRGMVSILHQAGIEVLLDVVYNHTCEGGDAGPTVCWRGLDSLTYYRYTNDHPRHSIDETGTGNTLNFSNPRVVQMTLDSLRYWVREMGIDGFRFDLATTLGRLDNGYTPYHPLFVAMAADPVLREAKLIAEPWDIGLGGWQTGNFPIPFSEWNDRYRDSLRTFWLVDFKNILAGRGGHGSSDLATRLSGSSDLFGRPPGPQRGPRASINFVSAHDGFTLADLTAYEHKHNMANLENNQDGSSNNLSWNHGVEGISYATEMDVDMADSSGVVEDIVFARERSIRNLLATVMISAGTPMIVAGDEFARTQFGNNNAYCQDSPISWINWDLTKSQQHLLQTSRYLLALRRRHPVLRPNTFLTGQAPDGDTMPDVSWFRADGSVPDGADWENNRTFQMRRSGYRHGDVDLLAVFNATLDTAEVTLPDSHGSPWVLVVDSSWPRPKTGGITSVETALDQGEQFTPGQQVQMEPQSLQLYFSAPATGS</sequence>
<proteinExistence type="inferred from homology"/>
<dbReference type="EMBL" id="CP138335">
    <property type="protein sequence ID" value="XBW08945.1"/>
    <property type="molecule type" value="Genomic_DNA"/>
</dbReference>
<dbReference type="SUPFAM" id="SSF51445">
    <property type="entry name" value="(Trans)glycosidases"/>
    <property type="match status" value="1"/>
</dbReference>
<evidence type="ECO:0000313" key="3">
    <source>
        <dbReference type="EMBL" id="XBW08945.1"/>
    </source>
</evidence>
<dbReference type="AlphaFoldDB" id="A0AAU7VAP2"/>
<gene>
    <name evidence="3" type="primary">glgX</name>
    <name evidence="3" type="ORF">SAC06_03240</name>
</gene>
<reference evidence="3" key="1">
    <citation type="submission" date="2023-11" db="EMBL/GenBank/DDBJ databases">
        <title>Scrofimicrobium hongkongense sp. nov., isolated from a patient with peritonitis.</title>
        <authorList>
            <person name="Lao H.Y."/>
            <person name="Wong A.Y.P."/>
            <person name="Ng T.L."/>
            <person name="Wong R.Y.L."/>
            <person name="Yau M.C.Y."/>
            <person name="Lam J.Y.W."/>
            <person name="Siu G.K.H."/>
        </authorList>
    </citation>
    <scope>NUCLEOTIDE SEQUENCE</scope>
    <source>
        <strain evidence="3">R131</strain>
    </source>
</reference>
<dbReference type="Pfam" id="PF00128">
    <property type="entry name" value="Alpha-amylase"/>
    <property type="match status" value="1"/>
</dbReference>
<dbReference type="InterPro" id="IPR014756">
    <property type="entry name" value="Ig_E-set"/>
</dbReference>